<dbReference type="Proteomes" id="UP000595703">
    <property type="component" value="Chromosome"/>
</dbReference>
<reference evidence="2 3" key="1">
    <citation type="journal article" date="2010" name="J. Bacteriol.">
        <title>Biochemical characterization of a novel indole prenyltransferase from Streptomyces sp. SN-593.</title>
        <authorList>
            <person name="Takahashi S."/>
            <person name="Takagi H."/>
            <person name="Toyoda A."/>
            <person name="Uramoto M."/>
            <person name="Nogawa T."/>
            <person name="Ueki M."/>
            <person name="Sakaki Y."/>
            <person name="Osada H."/>
        </authorList>
    </citation>
    <scope>NUCLEOTIDE SEQUENCE [LARGE SCALE GENOMIC DNA]</scope>
    <source>
        <strain evidence="2 3">SN-593</strain>
    </source>
</reference>
<protein>
    <submittedName>
        <fullName evidence="2">Uncharacterized protein</fullName>
    </submittedName>
</protein>
<dbReference type="KEGG" id="arev:RVR_8361"/>
<feature type="region of interest" description="Disordered" evidence="1">
    <location>
        <begin position="22"/>
        <end position="59"/>
    </location>
</feature>
<name>A0A7U3VRS3_9ACTN</name>
<evidence type="ECO:0000256" key="1">
    <source>
        <dbReference type="SAM" id="MobiDB-lite"/>
    </source>
</evidence>
<keyword evidence="3" id="KW-1185">Reference proteome</keyword>
<dbReference type="AlphaFoldDB" id="A0A7U3VRS3"/>
<reference evidence="2 3" key="2">
    <citation type="journal article" date="2011" name="J. Antibiot.">
        <title>Furaquinocins I and J: novel polyketide isoprenoid hybrid compounds from Streptomyces reveromyceticus SN-593.</title>
        <authorList>
            <person name="Panthee S."/>
            <person name="Takahashi S."/>
            <person name="Takagi H."/>
            <person name="Nogawa T."/>
            <person name="Oowada E."/>
            <person name="Uramoto M."/>
            <person name="Osada H."/>
        </authorList>
    </citation>
    <scope>NUCLEOTIDE SEQUENCE [LARGE SCALE GENOMIC DNA]</scope>
    <source>
        <strain evidence="2 3">SN-593</strain>
    </source>
</reference>
<proteinExistence type="predicted"/>
<feature type="compositionally biased region" description="Basic and acidic residues" evidence="1">
    <location>
        <begin position="25"/>
        <end position="44"/>
    </location>
</feature>
<organism evidence="2 3">
    <name type="scientific">Actinacidiphila reveromycinica</name>
    <dbReference type="NCBI Taxonomy" id="659352"/>
    <lineage>
        <taxon>Bacteria</taxon>
        <taxon>Bacillati</taxon>
        <taxon>Actinomycetota</taxon>
        <taxon>Actinomycetes</taxon>
        <taxon>Kitasatosporales</taxon>
        <taxon>Streptomycetaceae</taxon>
        <taxon>Actinacidiphila</taxon>
    </lineage>
</organism>
<sequence length="59" mass="6644">MSSIHARCRAVDQIDGRTVICGKSAGHDRPGADDQHREHYDPGAEVRWPAPPIRRRRDA</sequence>
<dbReference type="EMBL" id="AP018365">
    <property type="protein sequence ID" value="BBB01106.1"/>
    <property type="molecule type" value="Genomic_DNA"/>
</dbReference>
<gene>
    <name evidence="2" type="ORF">RVR_8361</name>
</gene>
<reference evidence="2 3" key="3">
    <citation type="journal article" date="2011" name="Nat. Chem. Biol.">
        <title>Reveromycin A biosynthesis uses RevG and RevJ for stereospecific spiroacetal formation.</title>
        <authorList>
            <person name="Takahashi S."/>
            <person name="Toyoda A."/>
            <person name="Sekiyama Y."/>
            <person name="Takagi H."/>
            <person name="Nogawa T."/>
            <person name="Uramoto M."/>
            <person name="Suzuki R."/>
            <person name="Koshino H."/>
            <person name="Kumano T."/>
            <person name="Panthee S."/>
            <person name="Dairi T."/>
            <person name="Ishikawa J."/>
            <person name="Ikeda H."/>
            <person name="Sakaki Y."/>
            <person name="Osada H."/>
        </authorList>
    </citation>
    <scope>NUCLEOTIDE SEQUENCE [LARGE SCALE GENOMIC DNA]</scope>
    <source>
        <strain evidence="2 3">SN-593</strain>
    </source>
</reference>
<dbReference type="RefSeq" id="WP_202237053.1">
    <property type="nucleotide sequence ID" value="NZ_AP018365.1"/>
</dbReference>
<accession>A0A7U3VRS3</accession>
<reference evidence="2 3" key="4">
    <citation type="journal article" date="2020" name="Sci. Rep.">
        <title>beta-carboline chemical signals induce reveromycin production through a LuxR family regulator in Streptomyces sp. SN-593.</title>
        <authorList>
            <person name="Panthee S."/>
            <person name="Kito N."/>
            <person name="Hayashi T."/>
            <person name="Shimizu T."/>
            <person name="Ishikawa J."/>
            <person name="Hamamoto H."/>
            <person name="Osada H."/>
            <person name="Takahashi S."/>
        </authorList>
    </citation>
    <scope>NUCLEOTIDE SEQUENCE [LARGE SCALE GENOMIC DNA]</scope>
    <source>
        <strain evidence="2 3">SN-593</strain>
    </source>
</reference>
<evidence type="ECO:0000313" key="2">
    <source>
        <dbReference type="EMBL" id="BBB01106.1"/>
    </source>
</evidence>
<evidence type="ECO:0000313" key="3">
    <source>
        <dbReference type="Proteomes" id="UP000595703"/>
    </source>
</evidence>